<keyword evidence="2" id="KW-1133">Transmembrane helix</keyword>
<reference evidence="3 4" key="1">
    <citation type="submission" date="2016-08" db="EMBL/GenBank/DDBJ databases">
        <title>Complete genome sequence of Fictibacillus arsenicus G25-54, a strain with toxicity to nematodes and a potential arsenic-resistance activity.</title>
        <authorList>
            <person name="Zheng Z."/>
        </authorList>
    </citation>
    <scope>NUCLEOTIDE SEQUENCE [LARGE SCALE GENOMIC DNA]</scope>
    <source>
        <strain evidence="3 4">G25-54</strain>
    </source>
</reference>
<dbReference type="AlphaFoldDB" id="A0A1B1Z656"/>
<feature type="region of interest" description="Disordered" evidence="1">
    <location>
        <begin position="37"/>
        <end position="101"/>
    </location>
</feature>
<evidence type="ECO:0000256" key="2">
    <source>
        <dbReference type="SAM" id="Phobius"/>
    </source>
</evidence>
<keyword evidence="2" id="KW-0812">Transmembrane</keyword>
<dbReference type="STRING" id="255247.ABE41_013165"/>
<feature type="transmembrane region" description="Helical" evidence="2">
    <location>
        <begin position="6"/>
        <end position="29"/>
    </location>
</feature>
<protein>
    <submittedName>
        <fullName evidence="3">Uncharacterized protein</fullName>
    </submittedName>
</protein>
<dbReference type="EMBL" id="CP016761">
    <property type="protein sequence ID" value="ANX12955.1"/>
    <property type="molecule type" value="Genomic_DNA"/>
</dbReference>
<organism evidence="3 4">
    <name type="scientific">Fictibacillus arsenicus</name>
    <dbReference type="NCBI Taxonomy" id="255247"/>
    <lineage>
        <taxon>Bacteria</taxon>
        <taxon>Bacillati</taxon>
        <taxon>Bacillota</taxon>
        <taxon>Bacilli</taxon>
        <taxon>Bacillales</taxon>
        <taxon>Fictibacillaceae</taxon>
        <taxon>Fictibacillus</taxon>
    </lineage>
</organism>
<dbReference type="Proteomes" id="UP000077412">
    <property type="component" value="Chromosome"/>
</dbReference>
<evidence type="ECO:0000313" key="3">
    <source>
        <dbReference type="EMBL" id="ANX12955.1"/>
    </source>
</evidence>
<keyword evidence="4" id="KW-1185">Reference proteome</keyword>
<feature type="compositionally biased region" description="Basic and acidic residues" evidence="1">
    <location>
        <begin position="68"/>
        <end position="95"/>
    </location>
</feature>
<accession>A0A1B1Z656</accession>
<dbReference type="RefSeq" id="WP_066291079.1">
    <property type="nucleotide sequence ID" value="NZ_CP016761.1"/>
</dbReference>
<keyword evidence="2" id="KW-0472">Membrane</keyword>
<dbReference type="KEGG" id="far:ABE41_013165"/>
<evidence type="ECO:0000256" key="1">
    <source>
        <dbReference type="SAM" id="MobiDB-lite"/>
    </source>
</evidence>
<evidence type="ECO:0000313" key="4">
    <source>
        <dbReference type="Proteomes" id="UP000077412"/>
    </source>
</evidence>
<gene>
    <name evidence="3" type="ORF">ABE41_013165</name>
</gene>
<proteinExistence type="predicted"/>
<dbReference type="OrthoDB" id="2967741at2"/>
<sequence length="140" mass="16010">MNIIEAIIDILIANIAFVVIIAGGLYSFFKRMNDTKNANIPAPAKRTNEQPKQQASPFGLPREAVSQPEREITISSEKRPDRKEAITKRYEDLKHKSNTNRYQDKEEAILGTFKADQKELQKAVIWSEILSKPKALQKRM</sequence>
<name>A0A1B1Z656_9BACL</name>